<dbReference type="Proteomes" id="UP000228535">
    <property type="component" value="Unassembled WGS sequence"/>
</dbReference>
<dbReference type="EMBL" id="PGFA01000001">
    <property type="protein sequence ID" value="PJJ60600.1"/>
    <property type="molecule type" value="Genomic_DNA"/>
</dbReference>
<keyword evidence="3" id="KW-1185">Reference proteome</keyword>
<accession>A0A2M9BRL8</accession>
<dbReference type="OrthoDB" id="880094at2"/>
<comment type="caution">
    <text evidence="2">The sequence shown here is derived from an EMBL/GenBank/DDBJ whole genome shotgun (WGS) entry which is preliminary data.</text>
</comment>
<evidence type="ECO:0000256" key="1">
    <source>
        <dbReference type="SAM" id="MobiDB-lite"/>
    </source>
</evidence>
<organism evidence="2 3">
    <name type="scientific">Hymenobacter chitinivorans DSM 11115</name>
    <dbReference type="NCBI Taxonomy" id="1121954"/>
    <lineage>
        <taxon>Bacteria</taxon>
        <taxon>Pseudomonadati</taxon>
        <taxon>Bacteroidota</taxon>
        <taxon>Cytophagia</taxon>
        <taxon>Cytophagales</taxon>
        <taxon>Hymenobacteraceae</taxon>
        <taxon>Hymenobacter</taxon>
    </lineage>
</organism>
<dbReference type="RefSeq" id="WP_100336241.1">
    <property type="nucleotide sequence ID" value="NZ_PGFA01000001.1"/>
</dbReference>
<protein>
    <submittedName>
        <fullName evidence="2">Uncharacterized protein</fullName>
    </submittedName>
</protein>
<feature type="compositionally biased region" description="Basic and acidic residues" evidence="1">
    <location>
        <begin position="169"/>
        <end position="178"/>
    </location>
</feature>
<reference evidence="2 3" key="1">
    <citation type="submission" date="2017-11" db="EMBL/GenBank/DDBJ databases">
        <title>Genomic Encyclopedia of Archaeal and Bacterial Type Strains, Phase II (KMG-II): From Individual Species to Whole Genera.</title>
        <authorList>
            <person name="Goeker M."/>
        </authorList>
    </citation>
    <scope>NUCLEOTIDE SEQUENCE [LARGE SCALE GENOMIC DNA]</scope>
    <source>
        <strain evidence="2 3">DSM 11115</strain>
    </source>
</reference>
<sequence length="178" mass="19678">MKKPLFLPPLFTAARTAGLAAWQTGRLFQQLAKKALDSIQDVLRAEVQKGNVQLVADFLADKALPAAKALLLERMTARLLVRIGLRGALASNVVGWILPFVLERLVKVGVSTGFFEKVRTHTTVADTLRRLDELRRAAWKTMVPDAGSGAEVLPDDHQLPAQLPPVRPQGERQEWSQQ</sequence>
<name>A0A2M9BRL8_9BACT</name>
<evidence type="ECO:0000313" key="2">
    <source>
        <dbReference type="EMBL" id="PJJ60600.1"/>
    </source>
</evidence>
<gene>
    <name evidence="2" type="ORF">CLV45_2029</name>
</gene>
<feature type="region of interest" description="Disordered" evidence="1">
    <location>
        <begin position="148"/>
        <end position="178"/>
    </location>
</feature>
<evidence type="ECO:0000313" key="3">
    <source>
        <dbReference type="Proteomes" id="UP000228535"/>
    </source>
</evidence>
<dbReference type="AlphaFoldDB" id="A0A2M9BRL8"/>
<proteinExistence type="predicted"/>